<dbReference type="InterPro" id="IPR009792">
    <property type="entry name" value="TMEM242"/>
</dbReference>
<gene>
    <name evidence="11" type="ORF">V9T40_009009</name>
</gene>
<evidence type="ECO:0000256" key="5">
    <source>
        <dbReference type="ARBA" id="ARBA00022792"/>
    </source>
</evidence>
<comment type="caution">
    <text evidence="11">The sequence shown here is derived from an EMBL/GenBank/DDBJ whole genome shotgun (WGS) entry which is preliminary data.</text>
</comment>
<keyword evidence="7" id="KW-0496">Mitochondrion</keyword>
<evidence type="ECO:0000256" key="6">
    <source>
        <dbReference type="ARBA" id="ARBA00022989"/>
    </source>
</evidence>
<evidence type="ECO:0000256" key="1">
    <source>
        <dbReference type="ARBA" id="ARBA00004448"/>
    </source>
</evidence>
<comment type="function">
    <text evidence="9">Scaffold protein that participates in the c-ring assembly of mitochondrial ATP synthase (F(1)F(0) ATP synthase or complex V) by facilitating the membrane insertion and oligomer formation of the subunit c/ATP5MC3. Participates in the incorporation of the c-ring into vestigial complexes. Additionally influences the incorporation of subunits MT-ATP6, MT-ATP8, ATP5MJ, and ATP5MK in the ATP synthase.</text>
</comment>
<dbReference type="EMBL" id="JBBCAQ010000010">
    <property type="protein sequence ID" value="KAK7601568.1"/>
    <property type="molecule type" value="Genomic_DNA"/>
</dbReference>
<organism evidence="11 12">
    <name type="scientific">Parthenolecanium corni</name>
    <dbReference type="NCBI Taxonomy" id="536013"/>
    <lineage>
        <taxon>Eukaryota</taxon>
        <taxon>Metazoa</taxon>
        <taxon>Ecdysozoa</taxon>
        <taxon>Arthropoda</taxon>
        <taxon>Hexapoda</taxon>
        <taxon>Insecta</taxon>
        <taxon>Pterygota</taxon>
        <taxon>Neoptera</taxon>
        <taxon>Paraneoptera</taxon>
        <taxon>Hemiptera</taxon>
        <taxon>Sternorrhyncha</taxon>
        <taxon>Coccoidea</taxon>
        <taxon>Coccidae</taxon>
        <taxon>Parthenolecanium</taxon>
    </lineage>
</organism>
<sequence>MSDEQPTSKIKKYLSSENTIKGLFITSIASISALVSFSYAFGSARKSDSNVYDNKMAQLHADGSQLALRALKWGTFYAVTGCGLIIFGAWKLANAKSITEFRQKVSSVFPPVPKNYPPQSKTEFESISDFMQYLDDEYSTKKVSKSDKATTADIS</sequence>
<proteinExistence type="inferred from homology"/>
<evidence type="ECO:0000256" key="10">
    <source>
        <dbReference type="SAM" id="Phobius"/>
    </source>
</evidence>
<keyword evidence="5" id="KW-0999">Mitochondrion inner membrane</keyword>
<feature type="transmembrane region" description="Helical" evidence="10">
    <location>
        <begin position="20"/>
        <end position="41"/>
    </location>
</feature>
<dbReference type="PANTHER" id="PTHR13141:SF4">
    <property type="entry name" value="TRANSMEMBRANE PROTEIN 242"/>
    <property type="match status" value="1"/>
</dbReference>
<protein>
    <recommendedName>
        <fullName evidence="3">Transmembrane protein 242</fullName>
    </recommendedName>
</protein>
<accession>A0AAN9U0J3</accession>
<evidence type="ECO:0000313" key="12">
    <source>
        <dbReference type="Proteomes" id="UP001367676"/>
    </source>
</evidence>
<evidence type="ECO:0000313" key="11">
    <source>
        <dbReference type="EMBL" id="KAK7601568.1"/>
    </source>
</evidence>
<dbReference type="Pfam" id="PF07096">
    <property type="entry name" value="DUF1358"/>
    <property type="match status" value="1"/>
</dbReference>
<evidence type="ECO:0000256" key="2">
    <source>
        <dbReference type="ARBA" id="ARBA00007570"/>
    </source>
</evidence>
<comment type="subcellular location">
    <subcellularLocation>
        <location evidence="1">Mitochondrion inner membrane</location>
        <topology evidence="1">Multi-pass membrane protein</topology>
    </subcellularLocation>
</comment>
<evidence type="ECO:0000256" key="7">
    <source>
        <dbReference type="ARBA" id="ARBA00023128"/>
    </source>
</evidence>
<keyword evidence="4 10" id="KW-0812">Transmembrane</keyword>
<dbReference type="Proteomes" id="UP001367676">
    <property type="component" value="Unassembled WGS sequence"/>
</dbReference>
<dbReference type="PANTHER" id="PTHR13141">
    <property type="entry name" value="TRANSMEMBRANE PROTEIN 242"/>
    <property type="match status" value="1"/>
</dbReference>
<keyword evidence="12" id="KW-1185">Reference proteome</keyword>
<dbReference type="AlphaFoldDB" id="A0AAN9U0J3"/>
<evidence type="ECO:0000256" key="3">
    <source>
        <dbReference type="ARBA" id="ARBA00013934"/>
    </source>
</evidence>
<keyword evidence="8 10" id="KW-0472">Membrane</keyword>
<reference evidence="11 12" key="1">
    <citation type="submission" date="2024-03" db="EMBL/GenBank/DDBJ databases">
        <title>Adaptation during the transition from Ophiocordyceps entomopathogen to insect associate is accompanied by gene loss and intensified selection.</title>
        <authorList>
            <person name="Ward C.M."/>
            <person name="Onetto C.A."/>
            <person name="Borneman A.R."/>
        </authorList>
    </citation>
    <scope>NUCLEOTIDE SEQUENCE [LARGE SCALE GENOMIC DNA]</scope>
    <source>
        <strain evidence="11">AWRI1</strain>
        <tissue evidence="11">Single Adult Female</tissue>
    </source>
</reference>
<evidence type="ECO:0000256" key="4">
    <source>
        <dbReference type="ARBA" id="ARBA00022692"/>
    </source>
</evidence>
<feature type="transmembrane region" description="Helical" evidence="10">
    <location>
        <begin position="74"/>
        <end position="93"/>
    </location>
</feature>
<name>A0AAN9U0J3_9HEMI</name>
<evidence type="ECO:0000256" key="8">
    <source>
        <dbReference type="ARBA" id="ARBA00023136"/>
    </source>
</evidence>
<keyword evidence="6 10" id="KW-1133">Transmembrane helix</keyword>
<dbReference type="GO" id="GO:0005743">
    <property type="term" value="C:mitochondrial inner membrane"/>
    <property type="evidence" value="ECO:0007669"/>
    <property type="project" value="UniProtKB-SubCell"/>
</dbReference>
<comment type="similarity">
    <text evidence="2">Belongs to the TMEM242 family.</text>
</comment>
<evidence type="ECO:0000256" key="9">
    <source>
        <dbReference type="ARBA" id="ARBA00045905"/>
    </source>
</evidence>